<sequence>MAVGHADQVSYYGNSRGPASWPLLVGVVPPAARCFQPRLALDEGTGLTGPEGVTRVSTAVRCTVLVGTAGVGKTQQAARIARASRREEQVDLLLWVTATDRDAVLAAYARAITEITGTDTATGSGTAATEHTAQAFLAWLRPEAEGVRRRWLIVLDDVAAPEDLRGLWPPDHPEGRVLVTTRRRDVAQPGLNRLVVPVTGFAPHEATAYLSEVLSEYGRAAPEEDELASVGRTLGHLPLALSQTAAHLAGIGLDLGEYTRLLDEYDVLSGPGSWDSGRPRRGQPLAELVPGPGALPDGQNVAVPEAWRSSLERAERMPSGDLARPLLELASLLPTAGTPESVFINSAAMEHLQEHRATAPSDRMLRTEEVHAALRLMSSLGIIDHTPDAGYRAVHVHPVLQRATRKALSADRVWNLARKVASALARAADAHKEDPGFTPVLLDAVDVLRGHADSALWSGMPYPRPWEFSGLSGNGPSPTDHELLYRAGEVLGTNGQAQAAAAYFERLAGEAFNHQGPYSPGLEFALLRQAHWQGEAGDAPGAVAAYEAVLDRQSRFFGPHHKRTLDTRAALGRWRGAAGDATGAVAAYTELLTLLQQHSFPDSTTVLDARAELARWRGESGDPYGAAMAYEALLTDLIRVLGQHGGLRHPNESGLGALTVVPNWMKVFDTHHSYAHWRGRAGDAAGAATSLTHLLNQETQILGPDHPRLRTTREELTHWQERARNR</sequence>
<dbReference type="SUPFAM" id="SSF48452">
    <property type="entry name" value="TPR-like"/>
    <property type="match status" value="1"/>
</dbReference>
<protein>
    <recommendedName>
        <fullName evidence="1">NB-ARC domain-containing protein</fullName>
    </recommendedName>
</protein>
<comment type="caution">
    <text evidence="2">The sequence shown here is derived from an EMBL/GenBank/DDBJ whole genome shotgun (WGS) entry which is preliminary data.</text>
</comment>
<evidence type="ECO:0000259" key="1">
    <source>
        <dbReference type="Pfam" id="PF00931"/>
    </source>
</evidence>
<accession>A0A101PCY8</accession>
<gene>
    <name evidence="2" type="ORF">AQI95_05360</name>
</gene>
<dbReference type="Proteomes" id="UP000053127">
    <property type="component" value="Unassembled WGS sequence"/>
</dbReference>
<dbReference type="EMBL" id="LMWN01000006">
    <property type="protein sequence ID" value="KUN09262.1"/>
    <property type="molecule type" value="Genomic_DNA"/>
</dbReference>
<organism evidence="2 3">
    <name type="scientific">Streptomyces yokosukanensis</name>
    <dbReference type="NCBI Taxonomy" id="67386"/>
    <lineage>
        <taxon>Bacteria</taxon>
        <taxon>Bacillati</taxon>
        <taxon>Actinomycetota</taxon>
        <taxon>Actinomycetes</taxon>
        <taxon>Kitasatosporales</taxon>
        <taxon>Streptomycetaceae</taxon>
        <taxon>Streptomyces</taxon>
    </lineage>
</organism>
<feature type="domain" description="NB-ARC" evidence="1">
    <location>
        <begin position="64"/>
        <end position="188"/>
    </location>
</feature>
<proteinExistence type="predicted"/>
<dbReference type="GO" id="GO:0043531">
    <property type="term" value="F:ADP binding"/>
    <property type="evidence" value="ECO:0007669"/>
    <property type="project" value="InterPro"/>
</dbReference>
<name>A0A101PCY8_9ACTN</name>
<dbReference type="RefSeq" id="WP_067118089.1">
    <property type="nucleotide sequence ID" value="NZ_KQ948207.1"/>
</dbReference>
<dbReference type="Gene3D" id="3.40.50.300">
    <property type="entry name" value="P-loop containing nucleotide triphosphate hydrolases"/>
    <property type="match status" value="1"/>
</dbReference>
<dbReference type="OrthoDB" id="3885120at2"/>
<keyword evidence="3" id="KW-1185">Reference proteome</keyword>
<dbReference type="STRING" id="67386.AQI95_05360"/>
<evidence type="ECO:0000313" key="2">
    <source>
        <dbReference type="EMBL" id="KUN09262.1"/>
    </source>
</evidence>
<dbReference type="InterPro" id="IPR011990">
    <property type="entry name" value="TPR-like_helical_dom_sf"/>
</dbReference>
<dbReference type="SUPFAM" id="SSF52540">
    <property type="entry name" value="P-loop containing nucleoside triphosphate hydrolases"/>
    <property type="match status" value="1"/>
</dbReference>
<dbReference type="InterPro" id="IPR002182">
    <property type="entry name" value="NB-ARC"/>
</dbReference>
<dbReference type="Gene3D" id="1.25.40.10">
    <property type="entry name" value="Tetratricopeptide repeat domain"/>
    <property type="match status" value="1"/>
</dbReference>
<reference evidence="2 3" key="1">
    <citation type="submission" date="2015-10" db="EMBL/GenBank/DDBJ databases">
        <title>Draft genome sequence of Streptomyces yokosukanensis DSM 40224, type strain for the species Streptomyces yokosukanensis.</title>
        <authorList>
            <person name="Ruckert C."/>
            <person name="Winkler A."/>
            <person name="Kalinowski J."/>
            <person name="Kampfer P."/>
            <person name="Glaeser S."/>
        </authorList>
    </citation>
    <scope>NUCLEOTIDE SEQUENCE [LARGE SCALE GENOMIC DNA]</scope>
    <source>
        <strain evidence="2 3">DSM 40224</strain>
    </source>
</reference>
<dbReference type="AlphaFoldDB" id="A0A101PCY8"/>
<dbReference type="Pfam" id="PF00931">
    <property type="entry name" value="NB-ARC"/>
    <property type="match status" value="1"/>
</dbReference>
<evidence type="ECO:0000313" key="3">
    <source>
        <dbReference type="Proteomes" id="UP000053127"/>
    </source>
</evidence>
<dbReference type="InterPro" id="IPR027417">
    <property type="entry name" value="P-loop_NTPase"/>
</dbReference>